<dbReference type="RefSeq" id="WP_345025158.1">
    <property type="nucleotide sequence ID" value="NZ_BAABDO010000167.1"/>
</dbReference>
<protein>
    <submittedName>
        <fullName evidence="1">Uncharacterized protein</fullName>
    </submittedName>
</protein>
<comment type="caution">
    <text evidence="1">The sequence shown here is derived from an EMBL/GenBank/DDBJ whole genome shotgun (WGS) entry which is preliminary data.</text>
</comment>
<organism evidence="1 2">
    <name type="scientific">Actinomadura keratinilytica</name>
    <dbReference type="NCBI Taxonomy" id="547461"/>
    <lineage>
        <taxon>Bacteria</taxon>
        <taxon>Bacillati</taxon>
        <taxon>Actinomycetota</taxon>
        <taxon>Actinomycetes</taxon>
        <taxon>Streptosporangiales</taxon>
        <taxon>Thermomonosporaceae</taxon>
        <taxon>Actinomadura</taxon>
    </lineage>
</organism>
<sequence>MSGGRAGGRGGRLRVEWTPGSDRLTGICFCGARRQADDPVEIWRWLLAHHEHRDAAE</sequence>
<dbReference type="Proteomes" id="UP001500266">
    <property type="component" value="Unassembled WGS sequence"/>
</dbReference>
<evidence type="ECO:0000313" key="1">
    <source>
        <dbReference type="EMBL" id="GAA4158182.1"/>
    </source>
</evidence>
<reference evidence="2" key="1">
    <citation type="journal article" date="2019" name="Int. J. Syst. Evol. Microbiol.">
        <title>The Global Catalogue of Microorganisms (GCM) 10K type strain sequencing project: providing services to taxonomists for standard genome sequencing and annotation.</title>
        <authorList>
            <consortium name="The Broad Institute Genomics Platform"/>
            <consortium name="The Broad Institute Genome Sequencing Center for Infectious Disease"/>
            <person name="Wu L."/>
            <person name="Ma J."/>
        </authorList>
    </citation>
    <scope>NUCLEOTIDE SEQUENCE [LARGE SCALE GENOMIC DNA]</scope>
    <source>
        <strain evidence="2">JCM 17316</strain>
    </source>
</reference>
<evidence type="ECO:0000313" key="2">
    <source>
        <dbReference type="Proteomes" id="UP001500266"/>
    </source>
</evidence>
<keyword evidence="2" id="KW-1185">Reference proteome</keyword>
<dbReference type="EMBL" id="BAABDO010000167">
    <property type="protein sequence ID" value="GAA4158182.1"/>
    <property type="molecule type" value="Genomic_DNA"/>
</dbReference>
<gene>
    <name evidence="1" type="ORF">GCM10022416_60130</name>
</gene>
<accession>A0ABP7ZIQ5</accession>
<name>A0ABP7ZIQ5_9ACTN</name>
<proteinExistence type="predicted"/>